<evidence type="ECO:0000256" key="6">
    <source>
        <dbReference type="HAMAP-Rule" id="MF_02207"/>
    </source>
</evidence>
<dbReference type="PANTHER" id="PTHR42749">
    <property type="entry name" value="CELL SHAPE-DETERMINING PROTEIN MREB"/>
    <property type="match status" value="1"/>
</dbReference>
<sequence>MFASLRGRLSRDIGIDLGTANTLVFVKDKGIIINEPSVVAVNTRSDQIVAVGLDAQKMLGKTPAHIVVTKPLVDGVISDFEVTEKMLKYFIDRVHRESFALAPRPRVVIGIPLDVTEVERKAVEDAALSAGAREVLLVEEPMAAALGARLPVREASGNLLVDIGGGTTEVAVISLGGVVMSKSMRVAGDELTEAIIHYAREHTNLLIGERTAEEVKMKIGSAMPLPKPLEMKMRGRDLMTGLPREVTVTDAEIREALGKILKMMIENIRNTIENTPPELVADIYERGLIMTGGGALLKNLDKLFSHELAIAVQVIDDPLTAVVRGTGVVLENVDGTRDLLLPSSQAK</sequence>
<accession>A0A1G2Q3G9</accession>
<comment type="subcellular location">
    <subcellularLocation>
        <location evidence="6">Cytoplasm</location>
    </subcellularLocation>
    <text evidence="6">Membrane-associated.</text>
</comment>
<dbReference type="PRINTS" id="PR01652">
    <property type="entry name" value="SHAPEPROTEIN"/>
</dbReference>
<evidence type="ECO:0000256" key="4">
    <source>
        <dbReference type="ARBA" id="ARBA00022960"/>
    </source>
</evidence>
<keyword evidence="2 6" id="KW-0547">Nucleotide-binding</keyword>
<dbReference type="CDD" id="cd10225">
    <property type="entry name" value="ASKHA_NBD_MreB-like"/>
    <property type="match status" value="1"/>
</dbReference>
<dbReference type="SUPFAM" id="SSF53067">
    <property type="entry name" value="Actin-like ATPase domain"/>
    <property type="match status" value="2"/>
</dbReference>
<gene>
    <name evidence="6" type="primary">mreB</name>
    <name evidence="7" type="ORF">A2226_03160</name>
</gene>
<comment type="caution">
    <text evidence="7">The sequence shown here is derived from an EMBL/GenBank/DDBJ whole genome shotgun (WGS) entry which is preliminary data.</text>
</comment>
<dbReference type="NCBIfam" id="TIGR00904">
    <property type="entry name" value="mreB"/>
    <property type="match status" value="1"/>
</dbReference>
<dbReference type="GO" id="GO:0005524">
    <property type="term" value="F:ATP binding"/>
    <property type="evidence" value="ECO:0007669"/>
    <property type="project" value="UniProtKB-KW"/>
</dbReference>
<evidence type="ECO:0000313" key="7">
    <source>
        <dbReference type="EMBL" id="OHA54382.1"/>
    </source>
</evidence>
<proteinExistence type="inferred from homology"/>
<evidence type="ECO:0000256" key="1">
    <source>
        <dbReference type="ARBA" id="ARBA00022490"/>
    </source>
</evidence>
<dbReference type="GO" id="GO:0005737">
    <property type="term" value="C:cytoplasm"/>
    <property type="evidence" value="ECO:0007669"/>
    <property type="project" value="UniProtKB-SubCell"/>
</dbReference>
<dbReference type="Gene3D" id="3.30.420.40">
    <property type="match status" value="2"/>
</dbReference>
<comment type="similarity">
    <text evidence="5 6">Belongs to the FtsA/MreB family.</text>
</comment>
<keyword evidence="4 6" id="KW-0133">Cell shape</keyword>
<keyword evidence="3 6" id="KW-0067">ATP-binding</keyword>
<dbReference type="HAMAP" id="MF_02207">
    <property type="entry name" value="MreB"/>
    <property type="match status" value="1"/>
</dbReference>
<feature type="binding site" evidence="6">
    <location>
        <begin position="213"/>
        <end position="216"/>
    </location>
    <ligand>
        <name>ATP</name>
        <dbReference type="ChEBI" id="CHEBI:30616"/>
    </ligand>
</feature>
<dbReference type="GO" id="GO:0000902">
    <property type="term" value="P:cell morphogenesis"/>
    <property type="evidence" value="ECO:0007669"/>
    <property type="project" value="InterPro"/>
</dbReference>
<keyword evidence="1 6" id="KW-0963">Cytoplasm</keyword>
<dbReference type="NCBIfam" id="NF010539">
    <property type="entry name" value="PRK13927.1"/>
    <property type="match status" value="1"/>
</dbReference>
<dbReference type="Pfam" id="PF06723">
    <property type="entry name" value="MreB_Mbl"/>
    <property type="match status" value="1"/>
</dbReference>
<organism evidence="7 8">
    <name type="scientific">Candidatus Veblenbacteria bacterium RIFOXYA2_FULL_43_9</name>
    <dbReference type="NCBI Taxonomy" id="1802425"/>
    <lineage>
        <taxon>Bacteria</taxon>
        <taxon>Candidatus Vebleniibacteriota</taxon>
    </lineage>
</organism>
<evidence type="ECO:0000256" key="5">
    <source>
        <dbReference type="ARBA" id="ARBA00023458"/>
    </source>
</evidence>
<dbReference type="InterPro" id="IPR004753">
    <property type="entry name" value="MreB"/>
</dbReference>
<comment type="subunit">
    <text evidence="6">Forms polymers.</text>
</comment>
<evidence type="ECO:0000313" key="8">
    <source>
        <dbReference type="Proteomes" id="UP000178936"/>
    </source>
</evidence>
<feature type="binding site" evidence="6">
    <location>
        <begin position="19"/>
        <end position="21"/>
    </location>
    <ligand>
        <name>ATP</name>
        <dbReference type="ChEBI" id="CHEBI:30616"/>
    </ligand>
</feature>
<comment type="function">
    <text evidence="6">Forms membrane-associated dynamic filaments that are essential for cell shape determination. Acts by regulating cell wall synthesis and cell elongation, and thus cell shape. A feedback loop between cell geometry and MreB localization may maintain elongated cell shape by targeting cell wall growth to regions of negative cell wall curvature.</text>
</comment>
<evidence type="ECO:0000256" key="2">
    <source>
        <dbReference type="ARBA" id="ARBA00022741"/>
    </source>
</evidence>
<dbReference type="InterPro" id="IPR056546">
    <property type="entry name" value="MreB_MamK-like"/>
</dbReference>
<name>A0A1G2Q3G9_9BACT</name>
<dbReference type="AlphaFoldDB" id="A0A1G2Q3G9"/>
<feature type="binding site" evidence="6">
    <location>
        <begin position="165"/>
        <end position="167"/>
    </location>
    <ligand>
        <name>ATP</name>
        <dbReference type="ChEBI" id="CHEBI:30616"/>
    </ligand>
</feature>
<dbReference type="EMBL" id="MHTB01000049">
    <property type="protein sequence ID" value="OHA54382.1"/>
    <property type="molecule type" value="Genomic_DNA"/>
</dbReference>
<dbReference type="Proteomes" id="UP000178936">
    <property type="component" value="Unassembled WGS sequence"/>
</dbReference>
<dbReference type="PANTHER" id="PTHR42749:SF1">
    <property type="entry name" value="CELL SHAPE-DETERMINING PROTEIN MREB"/>
    <property type="match status" value="1"/>
</dbReference>
<feature type="binding site" evidence="6">
    <location>
        <begin position="293"/>
        <end position="296"/>
    </location>
    <ligand>
        <name>ATP</name>
        <dbReference type="ChEBI" id="CHEBI:30616"/>
    </ligand>
</feature>
<dbReference type="GO" id="GO:0008360">
    <property type="term" value="P:regulation of cell shape"/>
    <property type="evidence" value="ECO:0007669"/>
    <property type="project" value="UniProtKB-UniRule"/>
</dbReference>
<evidence type="ECO:0000256" key="3">
    <source>
        <dbReference type="ARBA" id="ARBA00022840"/>
    </source>
</evidence>
<reference evidence="7 8" key="1">
    <citation type="journal article" date="2016" name="Nat. Commun.">
        <title>Thousands of microbial genomes shed light on interconnected biogeochemical processes in an aquifer system.</title>
        <authorList>
            <person name="Anantharaman K."/>
            <person name="Brown C.T."/>
            <person name="Hug L.A."/>
            <person name="Sharon I."/>
            <person name="Castelle C.J."/>
            <person name="Probst A.J."/>
            <person name="Thomas B.C."/>
            <person name="Singh A."/>
            <person name="Wilkins M.J."/>
            <person name="Karaoz U."/>
            <person name="Brodie E.L."/>
            <person name="Williams K.H."/>
            <person name="Hubbard S.S."/>
            <person name="Banfield J.F."/>
        </authorList>
    </citation>
    <scope>NUCLEOTIDE SEQUENCE [LARGE SCALE GENOMIC DNA]</scope>
</reference>
<protein>
    <recommendedName>
        <fullName evidence="6">Cell shape-determining protein MreB</fullName>
    </recommendedName>
</protein>
<dbReference type="InterPro" id="IPR043129">
    <property type="entry name" value="ATPase_NBD"/>
</dbReference>